<name>A0A8H6M3L6_9AGAR</name>
<keyword evidence="2" id="KW-1185">Reference proteome</keyword>
<proteinExistence type="predicted"/>
<reference evidence="1 2" key="1">
    <citation type="submission" date="2020-07" db="EMBL/GenBank/DDBJ databases">
        <title>Comparative genomics of pyrophilous fungi reveals a link between fire events and developmental genes.</title>
        <authorList>
            <consortium name="DOE Joint Genome Institute"/>
            <person name="Steindorff A.S."/>
            <person name="Carver A."/>
            <person name="Calhoun S."/>
            <person name="Stillman K."/>
            <person name="Liu H."/>
            <person name="Lipzen A."/>
            <person name="Pangilinan J."/>
            <person name="Labutti K."/>
            <person name="Bruns T.D."/>
            <person name="Grigoriev I.V."/>
        </authorList>
    </citation>
    <scope>NUCLEOTIDE SEQUENCE [LARGE SCALE GENOMIC DNA]</scope>
    <source>
        <strain evidence="1 2">CBS 144469</strain>
    </source>
</reference>
<dbReference type="EMBL" id="JACGCI010000035">
    <property type="protein sequence ID" value="KAF6754353.1"/>
    <property type="molecule type" value="Genomic_DNA"/>
</dbReference>
<gene>
    <name evidence="1" type="ORF">DFP72DRAFT_1046218</name>
</gene>
<protein>
    <submittedName>
        <fullName evidence="1">Uncharacterized protein</fullName>
    </submittedName>
</protein>
<sequence length="644" mass="72162">MVCCPALLPAPSITSWLGLATTMDLSRVLYWVDVSGTRRPGISAMGRRSPYASTLRTPPQKVCPCPGRVHCSPFRYSGDTYPVLVRAEKESLCSGPPMAPGATAAYVIWQNAPRFYSTMDTGSKSGNEEGPRKSSVAIRWVITALFEAHTSQEPWTFVVLEMEGVSERSLVHLRSAPLGFEQLEVEEEGDLRRGVGCGLRHEWLCGCFFQGFVRRKIGEKGTKLMRPWMLKLYAIWVGGASSQCQKRRHFPIGFSFVAVGMRNVEPSVSLLLGWMELDRTLASRGSEELESSNQRTNGFLVAAASSRRPWVQFGQSRDPVREDCRIDAAAKPAIILNYYLFTSVHLLHRLPAYTLQFLVNPAQPTHRDKVQLSGLSALRAHGFCSMQRGGGWKRSRSRHRMLLHRPSSCQLSGGECWGRARPGTERDSLEPRGIGHAPAWESDVFPRVRRARRSTGRRASPSRRLSPFWDFLWRWRGPVFPHPPNVQPGLMLNQIGVPGTEWYPVEPLIREAAIVFLIAITSVNVERASMARTERMESIDGRFSCIASGRRAVEAVQSALGLGDGGGDRGQEHPRCISQSLPGGSRMVGFTRIRFQRLRGFRVEVKRGQLRRLSREQEWVLLSGGKCIYERVCPYISSRILEDA</sequence>
<evidence type="ECO:0000313" key="1">
    <source>
        <dbReference type="EMBL" id="KAF6754353.1"/>
    </source>
</evidence>
<accession>A0A8H6M3L6</accession>
<organism evidence="1 2">
    <name type="scientific">Ephemerocybe angulata</name>
    <dbReference type="NCBI Taxonomy" id="980116"/>
    <lineage>
        <taxon>Eukaryota</taxon>
        <taxon>Fungi</taxon>
        <taxon>Dikarya</taxon>
        <taxon>Basidiomycota</taxon>
        <taxon>Agaricomycotina</taxon>
        <taxon>Agaricomycetes</taxon>
        <taxon>Agaricomycetidae</taxon>
        <taxon>Agaricales</taxon>
        <taxon>Agaricineae</taxon>
        <taxon>Psathyrellaceae</taxon>
        <taxon>Ephemerocybe</taxon>
    </lineage>
</organism>
<dbReference type="Proteomes" id="UP000521943">
    <property type="component" value="Unassembled WGS sequence"/>
</dbReference>
<dbReference type="AlphaFoldDB" id="A0A8H6M3L6"/>
<comment type="caution">
    <text evidence="1">The sequence shown here is derived from an EMBL/GenBank/DDBJ whole genome shotgun (WGS) entry which is preliminary data.</text>
</comment>
<evidence type="ECO:0000313" key="2">
    <source>
        <dbReference type="Proteomes" id="UP000521943"/>
    </source>
</evidence>